<keyword evidence="11" id="KW-1185">Reference proteome</keyword>
<keyword evidence="5" id="KW-0812">Transmembrane</keyword>
<keyword evidence="4" id="KW-1134">Transmembrane beta strand</keyword>
<reference evidence="10 11" key="1">
    <citation type="submission" date="2016-10" db="EMBL/GenBank/DDBJ databases">
        <title>Flavobacterium gilvum sp. nov., isolated from stream water.</title>
        <authorList>
            <person name="Shin S.-K."/>
            <person name="Cho Y.-J."/>
            <person name="Yi H."/>
        </authorList>
    </citation>
    <scope>NUCLEOTIDE SEQUENCE [LARGE SCALE GENOMIC DNA]</scope>
    <source>
        <strain evidence="10 11">EM1308</strain>
    </source>
</reference>
<sequence length="436" mass="49020">MNTKLFIKSFLLFFLCFSTGNAQEVLTLENAIKIALENNFEIKIAQNNLKINETNVAYGNAGMLPSITASVTDDNSVKNSSQTRQDGTTTSLDNAKNNSLNYGVNLGWTIFDGMKMFAKYDQLKEFKNMSDAQMKLTIISKVSSVNSVYHDLIQEQQKLSDLDSTIVISKKRLEFTKNRYTIGKNSKLDVLNAQVDLNTDLGNLVKEKQTYANAKTLLNQILARDLNTDFRVSEGIQVDRQLKLDELLALAEKQNPELEMQIINKKISELDLKQIKGERYPTVRLNTGYNFNDTQSSLGFTSQSSAHGLNYGFTAALNLFDGNSQNRNEKIAKMQIDNSKLAIDQQLTQLRSNLTVAYQVYLTNLDLIDLEENNTAIAKQNLEITAEKFKIGTITSVEFRAAQLNHINSKIRLSSAQFQAKLSEITLRELAGNLNF</sequence>
<evidence type="ECO:0000256" key="8">
    <source>
        <dbReference type="SAM" id="MobiDB-lite"/>
    </source>
</evidence>
<dbReference type="SUPFAM" id="SSF56954">
    <property type="entry name" value="Outer membrane efflux proteins (OEP)"/>
    <property type="match status" value="1"/>
</dbReference>
<dbReference type="GO" id="GO:0015288">
    <property type="term" value="F:porin activity"/>
    <property type="evidence" value="ECO:0007669"/>
    <property type="project" value="TreeGrafter"/>
</dbReference>
<feature type="region of interest" description="Disordered" evidence="8">
    <location>
        <begin position="73"/>
        <end position="92"/>
    </location>
</feature>
<dbReference type="InterPro" id="IPR051906">
    <property type="entry name" value="TolC-like"/>
</dbReference>
<evidence type="ECO:0000256" key="7">
    <source>
        <dbReference type="ARBA" id="ARBA00023237"/>
    </source>
</evidence>
<dbReference type="KEGG" id="fgl:EM308_12050"/>
<dbReference type="Proteomes" id="UP000175968">
    <property type="component" value="Chromosome"/>
</dbReference>
<dbReference type="PANTHER" id="PTHR30026:SF20">
    <property type="entry name" value="OUTER MEMBRANE PROTEIN TOLC"/>
    <property type="match status" value="1"/>
</dbReference>
<dbReference type="InterPro" id="IPR003423">
    <property type="entry name" value="OMP_efflux"/>
</dbReference>
<dbReference type="GO" id="GO:0015562">
    <property type="term" value="F:efflux transmembrane transporter activity"/>
    <property type="evidence" value="ECO:0007669"/>
    <property type="project" value="InterPro"/>
</dbReference>
<comment type="similarity">
    <text evidence="2">Belongs to the outer membrane factor (OMF) (TC 1.B.17) family.</text>
</comment>
<feature type="chain" id="PRO_5041975623" evidence="9">
    <location>
        <begin position="23"/>
        <end position="436"/>
    </location>
</feature>
<feature type="signal peptide" evidence="9">
    <location>
        <begin position="1"/>
        <end position="22"/>
    </location>
</feature>
<evidence type="ECO:0000256" key="3">
    <source>
        <dbReference type="ARBA" id="ARBA00022448"/>
    </source>
</evidence>
<evidence type="ECO:0000313" key="11">
    <source>
        <dbReference type="Proteomes" id="UP000175968"/>
    </source>
</evidence>
<keyword evidence="3" id="KW-0813">Transport</keyword>
<evidence type="ECO:0000256" key="9">
    <source>
        <dbReference type="SAM" id="SignalP"/>
    </source>
</evidence>
<name>A0AAC9I7F7_9FLAO</name>
<evidence type="ECO:0000256" key="5">
    <source>
        <dbReference type="ARBA" id="ARBA00022692"/>
    </source>
</evidence>
<gene>
    <name evidence="10" type="ORF">EM308_12050</name>
</gene>
<evidence type="ECO:0000256" key="2">
    <source>
        <dbReference type="ARBA" id="ARBA00007613"/>
    </source>
</evidence>
<keyword evidence="7" id="KW-0998">Cell outer membrane</keyword>
<organism evidence="10 11">
    <name type="scientific">Flavobacterium gilvum</name>
    <dbReference type="NCBI Taxonomy" id="1492737"/>
    <lineage>
        <taxon>Bacteria</taxon>
        <taxon>Pseudomonadati</taxon>
        <taxon>Bacteroidota</taxon>
        <taxon>Flavobacteriia</taxon>
        <taxon>Flavobacteriales</taxon>
        <taxon>Flavobacteriaceae</taxon>
        <taxon>Flavobacterium</taxon>
    </lineage>
</organism>
<keyword evidence="6" id="KW-0472">Membrane</keyword>
<dbReference type="Pfam" id="PF02321">
    <property type="entry name" value="OEP"/>
    <property type="match status" value="2"/>
</dbReference>
<proteinExistence type="inferred from homology"/>
<evidence type="ECO:0000313" key="10">
    <source>
        <dbReference type="EMBL" id="AOW10178.1"/>
    </source>
</evidence>
<dbReference type="PANTHER" id="PTHR30026">
    <property type="entry name" value="OUTER MEMBRANE PROTEIN TOLC"/>
    <property type="match status" value="1"/>
</dbReference>
<comment type="subcellular location">
    <subcellularLocation>
        <location evidence="1">Cell outer membrane</location>
    </subcellularLocation>
</comment>
<evidence type="ECO:0000256" key="4">
    <source>
        <dbReference type="ARBA" id="ARBA00022452"/>
    </source>
</evidence>
<keyword evidence="9" id="KW-0732">Signal</keyword>
<protein>
    <submittedName>
        <fullName evidence="10">Transporter</fullName>
    </submittedName>
</protein>
<dbReference type="GO" id="GO:0009279">
    <property type="term" value="C:cell outer membrane"/>
    <property type="evidence" value="ECO:0007669"/>
    <property type="project" value="UniProtKB-SubCell"/>
</dbReference>
<accession>A0AAC9I7F7</accession>
<dbReference type="RefSeq" id="WP_035638968.1">
    <property type="nucleotide sequence ID" value="NZ_CP017479.1"/>
</dbReference>
<dbReference type="Gene3D" id="1.20.1600.10">
    <property type="entry name" value="Outer membrane efflux proteins (OEP)"/>
    <property type="match status" value="1"/>
</dbReference>
<dbReference type="EMBL" id="CP017479">
    <property type="protein sequence ID" value="AOW10178.1"/>
    <property type="molecule type" value="Genomic_DNA"/>
</dbReference>
<evidence type="ECO:0000256" key="6">
    <source>
        <dbReference type="ARBA" id="ARBA00023136"/>
    </source>
</evidence>
<dbReference type="GO" id="GO:1990281">
    <property type="term" value="C:efflux pump complex"/>
    <property type="evidence" value="ECO:0007669"/>
    <property type="project" value="TreeGrafter"/>
</dbReference>
<dbReference type="AlphaFoldDB" id="A0AAC9I7F7"/>
<evidence type="ECO:0000256" key="1">
    <source>
        <dbReference type="ARBA" id="ARBA00004442"/>
    </source>
</evidence>